<name>A0A1D8UTR5_9PROT</name>
<dbReference type="AlphaFoldDB" id="A0A1D8UTR5"/>
<dbReference type="SUPFAM" id="SSF53448">
    <property type="entry name" value="Nucleotide-diphospho-sugar transferases"/>
    <property type="match status" value="1"/>
</dbReference>
<dbReference type="eggNOG" id="COG0463">
    <property type="taxonomic scope" value="Bacteria"/>
</dbReference>
<evidence type="ECO:0000313" key="2">
    <source>
        <dbReference type="Proteomes" id="UP000179145"/>
    </source>
</evidence>
<dbReference type="OrthoDB" id="835336at2"/>
<keyword evidence="2" id="KW-1185">Reference proteome</keyword>
<gene>
    <name evidence="1" type="ORF">A0U89_07590</name>
</gene>
<sequence length="289" mass="33208">MKSPLAIVTMVYNEPEFLPVWHRHYAAQVGEAALHVIDHGSNDGSTEHLGAINLLRIPRSPQDDETRTHAISHYCASLLAWYDAVIYVDVDEFLVADPALFASLPDFTRQWHDPIVTATGLDVIHMPHQEAEIDWSRPISEQRRHVRFTSSMCKPSLIRRPVSWAPGFHNTTEAPPHLSVPLFLFHLRYADLNSGLKRLERTREQPWISEDSGRHQRMKNGDWANMLKAMAALDIHPHADLSSKDAELSRWRQLVETSGLERRHERYKLDLHISGDALWRLPDRFVGSF</sequence>
<dbReference type="Pfam" id="PF13704">
    <property type="entry name" value="Glyco_tranf_2_4"/>
    <property type="match status" value="1"/>
</dbReference>
<accession>A0A1D8UTR5</accession>
<reference evidence="1 2" key="1">
    <citation type="journal article" date="2016" name="Microb. Cell Fact.">
        <title>Dissection of exopolysaccharide biosynthesis in Kozakia baliensis.</title>
        <authorList>
            <person name="Brandt J.U."/>
            <person name="Jakob F."/>
            <person name="Behr J."/>
            <person name="Geissler A.J."/>
            <person name="Vogel R.F."/>
        </authorList>
    </citation>
    <scope>NUCLEOTIDE SEQUENCE [LARGE SCALE GENOMIC DNA]</scope>
    <source>
        <strain evidence="1 2">DSM 14400</strain>
    </source>
</reference>
<proteinExistence type="predicted"/>
<protein>
    <submittedName>
        <fullName evidence="1">Uncharacterized protein</fullName>
    </submittedName>
</protein>
<dbReference type="Proteomes" id="UP000179145">
    <property type="component" value="Chromosome"/>
</dbReference>
<dbReference type="InterPro" id="IPR029044">
    <property type="entry name" value="Nucleotide-diphossugar_trans"/>
</dbReference>
<evidence type="ECO:0000313" key="1">
    <source>
        <dbReference type="EMBL" id="AOX17029.1"/>
    </source>
</evidence>
<dbReference type="STRING" id="153496.A0U89_07590"/>
<dbReference type="KEGG" id="kba:A0U89_07590"/>
<organism evidence="1 2">
    <name type="scientific">Kozakia baliensis</name>
    <dbReference type="NCBI Taxonomy" id="153496"/>
    <lineage>
        <taxon>Bacteria</taxon>
        <taxon>Pseudomonadati</taxon>
        <taxon>Pseudomonadota</taxon>
        <taxon>Alphaproteobacteria</taxon>
        <taxon>Acetobacterales</taxon>
        <taxon>Acetobacteraceae</taxon>
        <taxon>Kozakia</taxon>
    </lineage>
</organism>
<dbReference type="RefSeq" id="WP_070402720.1">
    <property type="nucleotide sequence ID" value="NZ_BJVW01000003.1"/>
</dbReference>
<dbReference type="EMBL" id="CP014674">
    <property type="protein sequence ID" value="AOX17029.1"/>
    <property type="molecule type" value="Genomic_DNA"/>
</dbReference>